<feature type="coiled-coil region" evidence="1">
    <location>
        <begin position="222"/>
        <end position="259"/>
    </location>
</feature>
<dbReference type="RefSeq" id="WP_006831646.1">
    <property type="nucleotide sequence ID" value="NZ_AJYB01000110.1"/>
</dbReference>
<dbReference type="EMBL" id="AJYB01000110">
    <property type="protein sequence ID" value="EIM04980.1"/>
    <property type="molecule type" value="Genomic_DNA"/>
</dbReference>
<accession>A0A1C7DHG1</accession>
<keyword evidence="3" id="KW-0812">Transmembrane</keyword>
<keyword evidence="1" id="KW-0175">Coiled coil</keyword>
<feature type="region of interest" description="Disordered" evidence="2">
    <location>
        <begin position="78"/>
        <end position="108"/>
    </location>
</feature>
<evidence type="ECO:0000313" key="5">
    <source>
        <dbReference type="EMBL" id="EIM04980.1"/>
    </source>
</evidence>
<evidence type="ECO:0000313" key="6">
    <source>
        <dbReference type="Proteomes" id="UP000004725"/>
    </source>
</evidence>
<keyword evidence="7" id="KW-1185">Reference proteome</keyword>
<gene>
    <name evidence="5" type="ORF">A1A1_18595</name>
    <name evidence="4" type="ORF">BBH88_11405</name>
</gene>
<reference evidence="4" key="3">
    <citation type="submission" date="2016-10" db="EMBL/GenBank/DDBJ databases">
        <authorList>
            <person name="See-Too W.S."/>
        </authorList>
    </citation>
    <scope>NUCLEOTIDE SEQUENCE</scope>
    <source>
        <strain evidence="4">DSM 14505</strain>
    </source>
</reference>
<evidence type="ECO:0000313" key="7">
    <source>
        <dbReference type="Proteomes" id="UP000092661"/>
    </source>
</evidence>
<keyword evidence="3" id="KW-1133">Transmembrane helix</keyword>
<evidence type="ECO:0000256" key="2">
    <source>
        <dbReference type="SAM" id="MobiDB-lite"/>
    </source>
</evidence>
<sequence length="266" mass="30365">MKDRLNEYRNALNSTVFKDNQFKAEHKQQVLVKLNQRPEPKKRKDWMPRAMSVAFIAFLLLAGGYFLSEQLGKSPVNIAEPTSEQGLPQRGDTGLPVEETKQEEEDSVLESPYLEISDYFTRYELPEEGRLDSSEAVNGVSYENGYTFNKDKKYMVGRIHYEGTGPKEPTEGQEVGVIMGWIAGAAAIQHPENQTAYMTLGILDPPLTSLGQAKELNDFEPLEEWIIEVEDLLKHVQSSENEEERKQSYEEAYEMLQKMYSIVEGQ</sequence>
<dbReference type="EMBL" id="CP016534">
    <property type="protein sequence ID" value="ANU10874.1"/>
    <property type="molecule type" value="Genomic_DNA"/>
</dbReference>
<evidence type="ECO:0000313" key="4">
    <source>
        <dbReference type="EMBL" id="ANU10874.1"/>
    </source>
</evidence>
<organism evidence="5 6">
    <name type="scientific">Planococcus antarcticus DSM 14505</name>
    <dbReference type="NCBI Taxonomy" id="1185653"/>
    <lineage>
        <taxon>Bacteria</taxon>
        <taxon>Bacillati</taxon>
        <taxon>Bacillota</taxon>
        <taxon>Bacilli</taxon>
        <taxon>Bacillales</taxon>
        <taxon>Caryophanaceae</taxon>
        <taxon>Planococcus</taxon>
    </lineage>
</organism>
<feature type="transmembrane region" description="Helical" evidence="3">
    <location>
        <begin position="46"/>
        <end position="67"/>
    </location>
</feature>
<dbReference type="AlphaFoldDB" id="A0A1C7DHG1"/>
<dbReference type="KEGG" id="pana:BBH88_11405"/>
<protein>
    <submittedName>
        <fullName evidence="5">Uncharacterized protein</fullName>
    </submittedName>
</protein>
<reference evidence="5 6" key="1">
    <citation type="journal article" date="2012" name="J. Bacteriol.">
        <title>Genome Sequence of the Antarctic Psychrophile Bacterium Planococcus antarcticus DSM 14505.</title>
        <authorList>
            <person name="Margolles A."/>
            <person name="Gueimonde M."/>
            <person name="Sanchez B."/>
        </authorList>
    </citation>
    <scope>NUCLEOTIDE SEQUENCE [LARGE SCALE GENOMIC DNA]</scope>
    <source>
        <strain evidence="5 6">DSM 14505</strain>
    </source>
</reference>
<dbReference type="OrthoDB" id="2427943at2"/>
<dbReference type="eggNOG" id="ENOG502ZN73">
    <property type="taxonomic scope" value="Bacteria"/>
</dbReference>
<evidence type="ECO:0000256" key="1">
    <source>
        <dbReference type="SAM" id="Coils"/>
    </source>
</evidence>
<reference evidence="7" key="2">
    <citation type="submission" date="2016-07" db="EMBL/GenBank/DDBJ databases">
        <authorList>
            <person name="See-Too W.S."/>
        </authorList>
    </citation>
    <scope>NUCLEOTIDE SEQUENCE [LARGE SCALE GENOMIC DNA]</scope>
    <source>
        <strain evidence="7">DSM 14505</strain>
    </source>
</reference>
<dbReference type="Proteomes" id="UP000004725">
    <property type="component" value="Unassembled WGS sequence"/>
</dbReference>
<keyword evidence="3" id="KW-0472">Membrane</keyword>
<name>A0A1C7DHG1_9BACL</name>
<proteinExistence type="predicted"/>
<dbReference type="Proteomes" id="UP000092661">
    <property type="component" value="Chromosome"/>
</dbReference>
<evidence type="ECO:0000256" key="3">
    <source>
        <dbReference type="SAM" id="Phobius"/>
    </source>
</evidence>